<feature type="region of interest" description="Disordered" evidence="1">
    <location>
        <begin position="803"/>
        <end position="829"/>
    </location>
</feature>
<dbReference type="EMBL" id="AAQH01000030">
    <property type="protein sequence ID" value="EAT10866.1"/>
    <property type="molecule type" value="Genomic_DNA"/>
</dbReference>
<sequence length="1038" mass="113171">MNWEVITYGNAELLTLVFNGIAMIFGGADIWGAMRTIALISFIAWMFQVAFSKGDINPKWLIGFIIILSAVLMPRTDVVVTDRIYPSNTTVVSNVPLGLAATSSFLNNTSDWLARTIEVVFSLPNGHKYSDSGMLWGNRLMQATMEHRVADPMTAGNLARFAESCIIMDLGLERYSLEDLSTEDDLASFFANSSSILYFNYKDQAGSGSLTQCNLGWQQIVDDIDANLDAEFGLLGRLISRDENATSEIVSRVKTSLPVGLQYFAGSAKTESDILKQNMILNSLETGLGSSYSNVSESWVIAKAERDRSITQSALARIGENTLPLARNIYEALLYAAFPIIAMMLMLPTAGKVALGYVKALAWINLWIPMYALINFVANYYAQNAIQALPDASTGISLLNQSALYRELNEASEMAGYMSLSIPLLAWMFVQQGGSLAAGMANRMVASYESAVDGAASSASSGNYNQGNVNMDNLNAFKTDSSIQNTGGFTQSTNDLGSMKTSFDGSRSTMQLDQSSAGFSLDFGSMTSERLSAQYSESVQQLENTSRSLAETNDSAYKQSIDFGENLSQSDMTKDVSVGSDTTSYQDSLQEVNTLRNQAAKELGLTDDEMTRAMGRVQAGVDWKSDESFWGGLAEKASGLSVSASASASGEIASESRASELYRAVTDFASSDQYTSAVSDMAQVTQSLAAERTDASSSDFSEKIGSTVSDQMQYREDKTEALAEVNQAQASRDRVEAATANMSKQMLDEFLVFSTKNNTFDTKSDAMEALADYRDGRDDGRVESAIDNFIDQRMDQMLTSESAKNGESMEQDGYMPEGFSNRNGDDLRSSYEENQSSFEENAQGEVVQHGISGAENTIELKNAESSLNSSEGILANNEQIRQDNSSFSKDQSDIVDAGKETIEKAGDRIQGDTKDTFIENGVGGMSDTEYMDGNRTREGDSSSFTSNSFLNKGVMDRSDLFDTGMNFNTFGENGKGMSPSYDESGKIDYDATSNELKETNNPDTVPDRDRDVNDSYESDMADLGNSRYDDFSNRMKGI</sequence>
<dbReference type="RefSeq" id="WP_007019357.1">
    <property type="nucleotide sequence ID" value="NZ_CH724124.1"/>
</dbReference>
<dbReference type="InterPro" id="IPR012931">
    <property type="entry name" value="TraG_N_Proteobacteria"/>
</dbReference>
<accession>Q1MY30</accession>
<organism evidence="4 5">
    <name type="scientific">Bermanella marisrubri</name>
    <dbReference type="NCBI Taxonomy" id="207949"/>
    <lineage>
        <taxon>Bacteria</taxon>
        <taxon>Pseudomonadati</taxon>
        <taxon>Pseudomonadota</taxon>
        <taxon>Gammaproteobacteria</taxon>
        <taxon>Oceanospirillales</taxon>
        <taxon>Oceanospirillaceae</taxon>
        <taxon>Bermanella</taxon>
    </lineage>
</organism>
<proteinExistence type="predicted"/>
<evidence type="ECO:0000256" key="1">
    <source>
        <dbReference type="SAM" id="MobiDB-lite"/>
    </source>
</evidence>
<keyword evidence="5" id="KW-1185">Reference proteome</keyword>
<gene>
    <name evidence="4" type="ORF">RED65_01968</name>
</gene>
<evidence type="ECO:0000256" key="2">
    <source>
        <dbReference type="SAM" id="Phobius"/>
    </source>
</evidence>
<dbReference type="Proteomes" id="UP000004263">
    <property type="component" value="Unassembled WGS sequence"/>
</dbReference>
<evidence type="ECO:0000313" key="4">
    <source>
        <dbReference type="EMBL" id="EAT10866.1"/>
    </source>
</evidence>
<feature type="region of interest" description="Disordered" evidence="1">
    <location>
        <begin position="973"/>
        <end position="1038"/>
    </location>
</feature>
<keyword evidence="2" id="KW-0472">Membrane</keyword>
<evidence type="ECO:0000259" key="3">
    <source>
        <dbReference type="Pfam" id="PF07916"/>
    </source>
</evidence>
<feature type="transmembrane region" description="Helical" evidence="2">
    <location>
        <begin position="20"/>
        <end position="47"/>
    </location>
</feature>
<feature type="transmembrane region" description="Helical" evidence="2">
    <location>
        <begin position="332"/>
        <end position="350"/>
    </location>
</feature>
<dbReference type="OrthoDB" id="5555296at2"/>
<feature type="compositionally biased region" description="Basic and acidic residues" evidence="1">
    <location>
        <begin position="1027"/>
        <end position="1038"/>
    </location>
</feature>
<feature type="transmembrane region" description="Helical" evidence="2">
    <location>
        <begin position="362"/>
        <end position="382"/>
    </location>
</feature>
<feature type="compositionally biased region" description="Basic and acidic residues" evidence="1">
    <location>
        <begin position="983"/>
        <end position="1013"/>
    </location>
</feature>
<feature type="region of interest" description="Disordered" evidence="1">
    <location>
        <begin position="689"/>
        <end position="712"/>
    </location>
</feature>
<reference evidence="4 5" key="1">
    <citation type="submission" date="2006-03" db="EMBL/GenBank/DDBJ databases">
        <authorList>
            <person name="Pinhassi J."/>
            <person name="Pedros-Alio C."/>
            <person name="Ferriera S."/>
            <person name="Johnson J."/>
            <person name="Kravitz S."/>
            <person name="Halpern A."/>
            <person name="Remington K."/>
            <person name="Beeson K."/>
            <person name="Tran B."/>
            <person name="Rogers Y.-H."/>
            <person name="Friedman R."/>
            <person name="Venter J.C."/>
        </authorList>
    </citation>
    <scope>NUCLEOTIDE SEQUENCE [LARGE SCALE GENOMIC DNA]</scope>
    <source>
        <strain evidence="4 5">RED65</strain>
    </source>
</reference>
<comment type="caution">
    <text evidence="4">The sequence shown here is derived from an EMBL/GenBank/DDBJ whole genome shotgun (WGS) entry which is preliminary data.</text>
</comment>
<keyword evidence="2" id="KW-0812">Transmembrane</keyword>
<feature type="domain" description="TraG N-terminal Proteobacteria" evidence="3">
    <location>
        <begin position="4"/>
        <end position="450"/>
    </location>
</feature>
<dbReference type="Pfam" id="PF07916">
    <property type="entry name" value="TraG_N"/>
    <property type="match status" value="1"/>
</dbReference>
<keyword evidence="2" id="KW-1133">Transmembrane helix</keyword>
<name>Q1MY30_9GAMM</name>
<feature type="compositionally biased region" description="Polar residues" evidence="1">
    <location>
        <begin position="695"/>
        <end position="712"/>
    </location>
</feature>
<dbReference type="STRING" id="207949.RED65_01968"/>
<protein>
    <submittedName>
        <fullName evidence="4">TraG</fullName>
    </submittedName>
</protein>
<dbReference type="AlphaFoldDB" id="Q1MY30"/>
<feature type="region of interest" description="Disordered" evidence="1">
    <location>
        <begin position="920"/>
        <end position="944"/>
    </location>
</feature>
<evidence type="ECO:0000313" key="5">
    <source>
        <dbReference type="Proteomes" id="UP000004263"/>
    </source>
</evidence>
<dbReference type="HOGENOM" id="CLU_292974_0_0_6"/>